<proteinExistence type="predicted"/>
<dbReference type="Proteomes" id="UP000634522">
    <property type="component" value="Unassembled WGS sequence"/>
</dbReference>
<evidence type="ECO:0000313" key="2">
    <source>
        <dbReference type="Proteomes" id="UP000634522"/>
    </source>
</evidence>
<dbReference type="RefSeq" id="WP_169142982.1">
    <property type="nucleotide sequence ID" value="NZ_WTVS01000079.1"/>
</dbReference>
<protein>
    <submittedName>
        <fullName evidence="1">Uncharacterized protein</fullName>
    </submittedName>
</protein>
<keyword evidence="2" id="KW-1185">Reference proteome</keyword>
<accession>A0ABX1NM77</accession>
<sequence length="103" mass="11400">MKMQIRDDALLQGFPGRTILCSPDWREDHATVLFDGNSGDYWIVSPLAREIVRLSTKADLQSVEALVAHIVAHGDEIGDFDGSATTIRRVIDELVQLSILAHT</sequence>
<evidence type="ECO:0000313" key="1">
    <source>
        <dbReference type="EMBL" id="NMG00457.1"/>
    </source>
</evidence>
<gene>
    <name evidence="1" type="ORF">GPA27_24050</name>
</gene>
<reference evidence="1 2" key="1">
    <citation type="submission" date="2019-12" db="EMBL/GenBank/DDBJ databases">
        <title>Comparative genomics gives insights into the taxonomy of the Azoarcus-Aromatoleum group and reveals separate origins of nif in the plant-associated Azoarcus and non-plant-associated Aromatoleum sub-groups.</title>
        <authorList>
            <person name="Lafos M."/>
            <person name="Maluk M."/>
            <person name="Batista M."/>
            <person name="Junghare M."/>
            <person name="Carmona M."/>
            <person name="Faoro H."/>
            <person name="Cruz L.M."/>
            <person name="Battistoni F."/>
            <person name="De Souza E."/>
            <person name="Pedrosa F."/>
            <person name="Chen W.-M."/>
            <person name="Poole P.S."/>
            <person name="Dixon R.A."/>
            <person name="James E.K."/>
        </authorList>
    </citation>
    <scope>NUCLEOTIDE SEQUENCE [LARGE SCALE GENOMIC DNA]</scope>
    <source>
        <strain evidence="1 2">T</strain>
    </source>
</reference>
<organism evidence="1 2">
    <name type="scientific">Aromatoleum toluolicum</name>
    <dbReference type="NCBI Taxonomy" id="90060"/>
    <lineage>
        <taxon>Bacteria</taxon>
        <taxon>Pseudomonadati</taxon>
        <taxon>Pseudomonadota</taxon>
        <taxon>Betaproteobacteria</taxon>
        <taxon>Rhodocyclales</taxon>
        <taxon>Rhodocyclaceae</taxon>
        <taxon>Aromatoleum</taxon>
    </lineage>
</organism>
<name>A0ABX1NM77_9RHOO</name>
<comment type="caution">
    <text evidence="1">The sequence shown here is derived from an EMBL/GenBank/DDBJ whole genome shotgun (WGS) entry which is preliminary data.</text>
</comment>
<dbReference type="EMBL" id="WTVS01000079">
    <property type="protein sequence ID" value="NMG00457.1"/>
    <property type="molecule type" value="Genomic_DNA"/>
</dbReference>